<evidence type="ECO:0000256" key="4">
    <source>
        <dbReference type="ARBA" id="ARBA00022491"/>
    </source>
</evidence>
<dbReference type="KEGG" id="agv:OJF2_32590"/>
<dbReference type="FunFam" id="3.40.50.300:FF:000006">
    <property type="entry name" value="DNA-binding transcriptional regulator NtrC"/>
    <property type="match status" value="1"/>
</dbReference>
<dbReference type="InterPro" id="IPR003593">
    <property type="entry name" value="AAA+_ATPase"/>
</dbReference>
<organism evidence="19 20">
    <name type="scientific">Aquisphaera giovannonii</name>
    <dbReference type="NCBI Taxonomy" id="406548"/>
    <lineage>
        <taxon>Bacteria</taxon>
        <taxon>Pseudomonadati</taxon>
        <taxon>Planctomycetota</taxon>
        <taxon>Planctomycetia</taxon>
        <taxon>Isosphaerales</taxon>
        <taxon>Isosphaeraceae</taxon>
        <taxon>Aquisphaera</taxon>
    </lineage>
</organism>
<evidence type="ECO:0000256" key="9">
    <source>
        <dbReference type="ARBA" id="ARBA00023015"/>
    </source>
</evidence>
<evidence type="ECO:0000256" key="12">
    <source>
        <dbReference type="ARBA" id="ARBA00023163"/>
    </source>
</evidence>
<dbReference type="SUPFAM" id="SSF46689">
    <property type="entry name" value="Homeodomain-like"/>
    <property type="match status" value="1"/>
</dbReference>
<evidence type="ECO:0000256" key="5">
    <source>
        <dbReference type="ARBA" id="ARBA00022553"/>
    </source>
</evidence>
<dbReference type="SMART" id="SM00382">
    <property type="entry name" value="AAA"/>
    <property type="match status" value="1"/>
</dbReference>
<comment type="subcellular location">
    <subcellularLocation>
        <location evidence="1">Cytoplasm</location>
    </subcellularLocation>
</comment>
<evidence type="ECO:0000256" key="1">
    <source>
        <dbReference type="ARBA" id="ARBA00004496"/>
    </source>
</evidence>
<proteinExistence type="predicted"/>
<dbReference type="PROSITE" id="PS50045">
    <property type="entry name" value="SIGMA54_INTERACT_4"/>
    <property type="match status" value="1"/>
</dbReference>
<evidence type="ECO:0000313" key="20">
    <source>
        <dbReference type="Proteomes" id="UP000324233"/>
    </source>
</evidence>
<dbReference type="PROSITE" id="PS50110">
    <property type="entry name" value="RESPONSE_REGULATORY"/>
    <property type="match status" value="1"/>
</dbReference>
<keyword evidence="4" id="KW-0678">Repressor</keyword>
<dbReference type="AlphaFoldDB" id="A0A5B9W384"/>
<keyword evidence="6" id="KW-0547">Nucleotide-binding</keyword>
<sequence length="482" mass="52461">MAKILVIDDESSILHAFRRAFDDPDDQLLTAADAEQGLALVSGAEPDVVVLDLNLPDAHGLDVYRRVRAIDARIPVIFITGHGTTETAIEAMKQGAFDYLLKPLELAHVRDLVERAAEISRLGRVPAVVPDEPVPAGTSADMLVGRSAPMQEVYKAIGRVAPQDLAVLVLGESGTGKELVARAIYQHSRRAAGPFLAVNCAAIPETLLESELFGHEKGAFTGADRRRIGKFEQCSRGTLFLDEIGDMTPLTQAKLLRVLQDGRFERVGGNETVQADVRVIAATNRDLAQMAAAGEFREDLYYRLGVVTITLPPLRERAGDLPLLVDHFLRRFSPEMGKEVVQVAPEAIELLGRYAWPGNLRELQSVLRQALLRAQGPVLLADFLPPAVRGEAPPEAGPRAASIDWEEFLDERLRAGSRDLYAESLALMERSLVSRVLRHTGGNQLQAAKILGITRGSLRTKIRTLGITIGRSVASGDDPPGR</sequence>
<dbReference type="InterPro" id="IPR009057">
    <property type="entry name" value="Homeodomain-like_sf"/>
</dbReference>
<evidence type="ECO:0000256" key="7">
    <source>
        <dbReference type="ARBA" id="ARBA00022840"/>
    </source>
</evidence>
<dbReference type="InterPro" id="IPR001789">
    <property type="entry name" value="Sig_transdc_resp-reg_receiver"/>
</dbReference>
<dbReference type="Gene3D" id="1.10.8.60">
    <property type="match status" value="1"/>
</dbReference>
<feature type="modified residue" description="4-aspartylphosphate" evidence="16">
    <location>
        <position position="52"/>
    </location>
</feature>
<dbReference type="SUPFAM" id="SSF52172">
    <property type="entry name" value="CheY-like"/>
    <property type="match status" value="1"/>
</dbReference>
<dbReference type="GO" id="GO:0005524">
    <property type="term" value="F:ATP binding"/>
    <property type="evidence" value="ECO:0007669"/>
    <property type="project" value="UniProtKB-KW"/>
</dbReference>
<evidence type="ECO:0000256" key="2">
    <source>
        <dbReference type="ARBA" id="ARBA00019059"/>
    </source>
</evidence>
<dbReference type="SUPFAM" id="SSF52540">
    <property type="entry name" value="P-loop containing nucleoside triphosphate hydrolases"/>
    <property type="match status" value="1"/>
</dbReference>
<dbReference type="PANTHER" id="PTHR32071">
    <property type="entry name" value="TRANSCRIPTIONAL REGULATORY PROTEIN"/>
    <property type="match status" value="1"/>
</dbReference>
<evidence type="ECO:0000256" key="6">
    <source>
        <dbReference type="ARBA" id="ARBA00022741"/>
    </source>
</evidence>
<dbReference type="GO" id="GO:0000160">
    <property type="term" value="P:phosphorelay signal transduction system"/>
    <property type="evidence" value="ECO:0007669"/>
    <property type="project" value="UniProtKB-KW"/>
</dbReference>
<dbReference type="InterPro" id="IPR011006">
    <property type="entry name" value="CheY-like_superfamily"/>
</dbReference>
<keyword evidence="5 16" id="KW-0597">Phosphoprotein</keyword>
<dbReference type="InterPro" id="IPR025662">
    <property type="entry name" value="Sigma_54_int_dom_ATP-bd_1"/>
</dbReference>
<keyword evidence="9" id="KW-0805">Transcription regulation</keyword>
<evidence type="ECO:0000256" key="15">
    <source>
        <dbReference type="ARBA" id="ARBA00031910"/>
    </source>
</evidence>
<evidence type="ECO:0000259" key="17">
    <source>
        <dbReference type="PROSITE" id="PS50045"/>
    </source>
</evidence>
<dbReference type="InterPro" id="IPR027417">
    <property type="entry name" value="P-loop_NTPase"/>
</dbReference>
<keyword evidence="3" id="KW-0963">Cytoplasm</keyword>
<evidence type="ECO:0000256" key="10">
    <source>
        <dbReference type="ARBA" id="ARBA00023125"/>
    </source>
</evidence>
<evidence type="ECO:0000313" key="19">
    <source>
        <dbReference type="EMBL" id="QEH34717.1"/>
    </source>
</evidence>
<dbReference type="OrthoDB" id="9803970at2"/>
<dbReference type="InterPro" id="IPR002197">
    <property type="entry name" value="HTH_Fis"/>
</dbReference>
<dbReference type="InterPro" id="IPR058031">
    <property type="entry name" value="AAA_lid_NorR"/>
</dbReference>
<keyword evidence="12" id="KW-0804">Transcription</keyword>
<accession>A0A5B9W384</accession>
<feature type="domain" description="Response regulatory" evidence="18">
    <location>
        <begin position="3"/>
        <end position="117"/>
    </location>
</feature>
<feature type="domain" description="Sigma-54 factor interaction" evidence="17">
    <location>
        <begin position="143"/>
        <end position="372"/>
    </location>
</feature>
<reference evidence="19 20" key="1">
    <citation type="submission" date="2019-08" db="EMBL/GenBank/DDBJ databases">
        <title>Deep-cultivation of Planctomycetes and their phenomic and genomic characterization uncovers novel biology.</title>
        <authorList>
            <person name="Wiegand S."/>
            <person name="Jogler M."/>
            <person name="Boedeker C."/>
            <person name="Pinto D."/>
            <person name="Vollmers J."/>
            <person name="Rivas-Marin E."/>
            <person name="Kohn T."/>
            <person name="Peeters S.H."/>
            <person name="Heuer A."/>
            <person name="Rast P."/>
            <person name="Oberbeckmann S."/>
            <person name="Bunk B."/>
            <person name="Jeske O."/>
            <person name="Meyerdierks A."/>
            <person name="Storesund J.E."/>
            <person name="Kallscheuer N."/>
            <person name="Luecker S."/>
            <person name="Lage O.M."/>
            <person name="Pohl T."/>
            <person name="Merkel B.J."/>
            <person name="Hornburger P."/>
            <person name="Mueller R.-W."/>
            <person name="Bruemmer F."/>
            <person name="Labrenz M."/>
            <person name="Spormann A.M."/>
            <person name="Op den Camp H."/>
            <person name="Overmann J."/>
            <person name="Amann R."/>
            <person name="Jetten M.S.M."/>
            <person name="Mascher T."/>
            <person name="Medema M.H."/>
            <person name="Devos D.P."/>
            <person name="Kaster A.-K."/>
            <person name="Ovreas L."/>
            <person name="Rohde M."/>
            <person name="Galperin M.Y."/>
            <person name="Jogler C."/>
        </authorList>
    </citation>
    <scope>NUCLEOTIDE SEQUENCE [LARGE SCALE GENOMIC DNA]</scope>
    <source>
        <strain evidence="19 20">OJF2</strain>
    </source>
</reference>
<dbReference type="GO" id="GO:0043565">
    <property type="term" value="F:sequence-specific DNA binding"/>
    <property type="evidence" value="ECO:0007669"/>
    <property type="project" value="InterPro"/>
</dbReference>
<gene>
    <name evidence="19" type="primary">glnG_1</name>
    <name evidence="19" type="ORF">OJF2_32590</name>
</gene>
<dbReference type="CDD" id="cd00009">
    <property type="entry name" value="AAA"/>
    <property type="match status" value="1"/>
</dbReference>
<evidence type="ECO:0000256" key="13">
    <source>
        <dbReference type="ARBA" id="ARBA00023231"/>
    </source>
</evidence>
<evidence type="ECO:0000256" key="16">
    <source>
        <dbReference type="PROSITE-ProRule" id="PRU00169"/>
    </source>
</evidence>
<dbReference type="PROSITE" id="PS00675">
    <property type="entry name" value="SIGMA54_INTERACT_1"/>
    <property type="match status" value="1"/>
</dbReference>
<keyword evidence="7" id="KW-0067">ATP-binding</keyword>
<evidence type="ECO:0000256" key="14">
    <source>
        <dbReference type="ARBA" id="ARBA00029881"/>
    </source>
</evidence>
<dbReference type="Proteomes" id="UP000324233">
    <property type="component" value="Chromosome"/>
</dbReference>
<dbReference type="Pfam" id="PF00072">
    <property type="entry name" value="Response_reg"/>
    <property type="match status" value="1"/>
</dbReference>
<protein>
    <recommendedName>
        <fullName evidence="2">DNA-binding transcriptional regulator NtrC</fullName>
    </recommendedName>
    <alternativeName>
        <fullName evidence="14">Nitrogen regulation protein NR(I)</fullName>
    </alternativeName>
    <alternativeName>
        <fullName evidence="15">Nitrogen regulator I</fullName>
    </alternativeName>
</protein>
<dbReference type="RefSeq" id="WP_148594602.1">
    <property type="nucleotide sequence ID" value="NZ_CP042997.1"/>
</dbReference>
<dbReference type="GO" id="GO:0005737">
    <property type="term" value="C:cytoplasm"/>
    <property type="evidence" value="ECO:0007669"/>
    <property type="project" value="UniProtKB-SubCell"/>
</dbReference>
<dbReference type="PRINTS" id="PR01590">
    <property type="entry name" value="HTHFIS"/>
</dbReference>
<dbReference type="GO" id="GO:0006355">
    <property type="term" value="P:regulation of DNA-templated transcription"/>
    <property type="evidence" value="ECO:0007669"/>
    <property type="project" value="InterPro"/>
</dbReference>
<dbReference type="Gene3D" id="3.40.50.2300">
    <property type="match status" value="1"/>
</dbReference>
<evidence type="ECO:0000256" key="11">
    <source>
        <dbReference type="ARBA" id="ARBA00023159"/>
    </source>
</evidence>
<dbReference type="EMBL" id="CP042997">
    <property type="protein sequence ID" value="QEH34717.1"/>
    <property type="molecule type" value="Genomic_DNA"/>
</dbReference>
<evidence type="ECO:0000259" key="18">
    <source>
        <dbReference type="PROSITE" id="PS50110"/>
    </source>
</evidence>
<keyword evidence="11" id="KW-0010">Activator</keyword>
<evidence type="ECO:0000256" key="3">
    <source>
        <dbReference type="ARBA" id="ARBA00022490"/>
    </source>
</evidence>
<dbReference type="Pfam" id="PF00158">
    <property type="entry name" value="Sigma54_activat"/>
    <property type="match status" value="1"/>
</dbReference>
<dbReference type="Pfam" id="PF25601">
    <property type="entry name" value="AAA_lid_14"/>
    <property type="match status" value="1"/>
</dbReference>
<keyword evidence="13" id="KW-0535">Nitrogen fixation</keyword>
<evidence type="ECO:0000256" key="8">
    <source>
        <dbReference type="ARBA" id="ARBA00023012"/>
    </source>
</evidence>
<dbReference type="SMART" id="SM00448">
    <property type="entry name" value="REC"/>
    <property type="match status" value="1"/>
</dbReference>
<dbReference type="InterPro" id="IPR002078">
    <property type="entry name" value="Sigma_54_int"/>
</dbReference>
<name>A0A5B9W384_9BACT</name>
<dbReference type="PANTHER" id="PTHR32071:SF95">
    <property type="entry name" value="DNA-BINDING TRANSCRIPTIONAL REGULATOR NTRC"/>
    <property type="match status" value="1"/>
</dbReference>
<dbReference type="Gene3D" id="3.40.50.300">
    <property type="entry name" value="P-loop containing nucleotide triphosphate hydrolases"/>
    <property type="match status" value="1"/>
</dbReference>
<keyword evidence="10" id="KW-0238">DNA-binding</keyword>
<dbReference type="Gene3D" id="1.10.10.60">
    <property type="entry name" value="Homeodomain-like"/>
    <property type="match status" value="1"/>
</dbReference>
<keyword evidence="8" id="KW-0902">Two-component regulatory system</keyword>
<dbReference type="Pfam" id="PF02954">
    <property type="entry name" value="HTH_8"/>
    <property type="match status" value="1"/>
</dbReference>
<keyword evidence="20" id="KW-1185">Reference proteome</keyword>